<dbReference type="AlphaFoldDB" id="M4F396"/>
<evidence type="ECO:0000313" key="2">
    <source>
        <dbReference type="EnsemblPlants" id="Bra035546.1-P"/>
    </source>
</evidence>
<accession>M4F396</accession>
<feature type="compositionally biased region" description="Acidic residues" evidence="1">
    <location>
        <begin position="216"/>
        <end position="227"/>
    </location>
</feature>
<protein>
    <submittedName>
        <fullName evidence="2">Uncharacterized protein</fullName>
    </submittedName>
</protein>
<feature type="compositionally biased region" description="Low complexity" evidence="1">
    <location>
        <begin position="117"/>
        <end position="126"/>
    </location>
</feature>
<evidence type="ECO:0000313" key="3">
    <source>
        <dbReference type="Proteomes" id="UP000011750"/>
    </source>
</evidence>
<reference evidence="2 3" key="2">
    <citation type="journal article" date="2018" name="Hortic Res">
        <title>Improved Brassica rapa reference genome by single-molecule sequencing and chromosome conformation capture technologies.</title>
        <authorList>
            <person name="Zhang L."/>
            <person name="Cai X."/>
            <person name="Wu J."/>
            <person name="Liu M."/>
            <person name="Grob S."/>
            <person name="Cheng F."/>
            <person name="Liang J."/>
            <person name="Cai C."/>
            <person name="Liu Z."/>
            <person name="Liu B."/>
            <person name="Wang F."/>
            <person name="Li S."/>
            <person name="Liu F."/>
            <person name="Li X."/>
            <person name="Cheng L."/>
            <person name="Yang W."/>
            <person name="Li M.H."/>
            <person name="Grossniklaus U."/>
            <person name="Zheng H."/>
            <person name="Wang X."/>
        </authorList>
    </citation>
    <scope>NUCLEOTIDE SEQUENCE [LARGE SCALE GENOMIC DNA]</scope>
    <source>
        <strain evidence="2 3">cv. Chiifu-401-42</strain>
    </source>
</reference>
<name>M4F396_BRACM</name>
<evidence type="ECO:0000256" key="1">
    <source>
        <dbReference type="SAM" id="MobiDB-lite"/>
    </source>
</evidence>
<dbReference type="EnsemblPlants" id="Bra035546.1">
    <property type="protein sequence ID" value="Bra035546.1-P"/>
    <property type="gene ID" value="Bra035546"/>
</dbReference>
<dbReference type="InParanoid" id="M4F396"/>
<dbReference type="Proteomes" id="UP000011750">
    <property type="component" value="Chromosome A02"/>
</dbReference>
<feature type="region of interest" description="Disordered" evidence="1">
    <location>
        <begin position="195"/>
        <end position="227"/>
    </location>
</feature>
<dbReference type="Gramene" id="Bra035546.1">
    <property type="protein sequence ID" value="Bra035546.1-P"/>
    <property type="gene ID" value="Bra035546"/>
</dbReference>
<feature type="compositionally biased region" description="Polar residues" evidence="1">
    <location>
        <begin position="203"/>
        <end position="214"/>
    </location>
</feature>
<reference evidence="2" key="3">
    <citation type="submission" date="2023-03" db="UniProtKB">
        <authorList>
            <consortium name="EnsemblPlants"/>
        </authorList>
    </citation>
    <scope>IDENTIFICATION</scope>
    <source>
        <strain evidence="2">cv. Chiifu-401-42</strain>
    </source>
</reference>
<feature type="region of interest" description="Disordered" evidence="1">
    <location>
        <begin position="25"/>
        <end position="97"/>
    </location>
</feature>
<reference evidence="2 3" key="1">
    <citation type="journal article" date="2011" name="Nat. Genet.">
        <title>The genome of the mesopolyploid crop species Brassica rapa.</title>
        <authorList>
            <consortium name="Brassica rapa Genome Sequencing Project Consortium"/>
            <person name="Wang X."/>
            <person name="Wang H."/>
            <person name="Wang J."/>
            <person name="Sun R."/>
            <person name="Wu J."/>
            <person name="Liu S."/>
            <person name="Bai Y."/>
            <person name="Mun J.H."/>
            <person name="Bancroft I."/>
            <person name="Cheng F."/>
            <person name="Huang S."/>
            <person name="Li X."/>
            <person name="Hua W."/>
            <person name="Wang J."/>
            <person name="Wang X."/>
            <person name="Freeling M."/>
            <person name="Pires J.C."/>
            <person name="Paterson A.H."/>
            <person name="Chalhoub B."/>
            <person name="Wang B."/>
            <person name="Hayward A."/>
            <person name="Sharpe A.G."/>
            <person name="Park B.S."/>
            <person name="Weisshaar B."/>
            <person name="Liu B."/>
            <person name="Li B."/>
            <person name="Liu B."/>
            <person name="Tong C."/>
            <person name="Song C."/>
            <person name="Duran C."/>
            <person name="Peng C."/>
            <person name="Geng C."/>
            <person name="Koh C."/>
            <person name="Lin C."/>
            <person name="Edwards D."/>
            <person name="Mu D."/>
            <person name="Shen D."/>
            <person name="Soumpourou E."/>
            <person name="Li F."/>
            <person name="Fraser F."/>
            <person name="Conant G."/>
            <person name="Lassalle G."/>
            <person name="King G.J."/>
            <person name="Bonnema G."/>
            <person name="Tang H."/>
            <person name="Wang H."/>
            <person name="Belcram H."/>
            <person name="Zhou H."/>
            <person name="Hirakawa H."/>
            <person name="Abe H."/>
            <person name="Guo H."/>
            <person name="Wang H."/>
            <person name="Jin H."/>
            <person name="Parkin I.A."/>
            <person name="Batley J."/>
            <person name="Kim J.S."/>
            <person name="Just J."/>
            <person name="Li J."/>
            <person name="Xu J."/>
            <person name="Deng J."/>
            <person name="Kim J.A."/>
            <person name="Li J."/>
            <person name="Yu J."/>
            <person name="Meng J."/>
            <person name="Wang J."/>
            <person name="Min J."/>
            <person name="Poulain J."/>
            <person name="Wang J."/>
            <person name="Hatakeyama K."/>
            <person name="Wu K."/>
            <person name="Wang L."/>
            <person name="Fang L."/>
            <person name="Trick M."/>
            <person name="Links M.G."/>
            <person name="Zhao M."/>
            <person name="Jin M."/>
            <person name="Ramchiary N."/>
            <person name="Drou N."/>
            <person name="Berkman P.J."/>
            <person name="Cai Q."/>
            <person name="Huang Q."/>
            <person name="Li R."/>
            <person name="Tabata S."/>
            <person name="Cheng S."/>
            <person name="Zhang S."/>
            <person name="Zhang S."/>
            <person name="Huang S."/>
            <person name="Sato S."/>
            <person name="Sun S."/>
            <person name="Kwon S.J."/>
            <person name="Choi S.R."/>
            <person name="Lee T.H."/>
            <person name="Fan W."/>
            <person name="Zhao X."/>
            <person name="Tan X."/>
            <person name="Xu X."/>
            <person name="Wang Y."/>
            <person name="Qiu Y."/>
            <person name="Yin Y."/>
            <person name="Li Y."/>
            <person name="Du Y."/>
            <person name="Liao Y."/>
            <person name="Lim Y."/>
            <person name="Narusaka Y."/>
            <person name="Wang Y."/>
            <person name="Wang Z."/>
            <person name="Li Z."/>
            <person name="Wang Z."/>
            <person name="Xiong Z."/>
            <person name="Zhang Z."/>
        </authorList>
    </citation>
    <scope>NUCLEOTIDE SEQUENCE [LARGE SCALE GENOMIC DNA]</scope>
    <source>
        <strain evidence="2 3">cv. Chiifu-401-42</strain>
    </source>
</reference>
<organism evidence="2 3">
    <name type="scientific">Brassica campestris</name>
    <name type="common">Field mustard</name>
    <dbReference type="NCBI Taxonomy" id="3711"/>
    <lineage>
        <taxon>Eukaryota</taxon>
        <taxon>Viridiplantae</taxon>
        <taxon>Streptophyta</taxon>
        <taxon>Embryophyta</taxon>
        <taxon>Tracheophyta</taxon>
        <taxon>Spermatophyta</taxon>
        <taxon>Magnoliopsida</taxon>
        <taxon>eudicotyledons</taxon>
        <taxon>Gunneridae</taxon>
        <taxon>Pentapetalae</taxon>
        <taxon>rosids</taxon>
        <taxon>malvids</taxon>
        <taxon>Brassicales</taxon>
        <taxon>Brassicaceae</taxon>
        <taxon>Brassiceae</taxon>
        <taxon>Brassica</taxon>
    </lineage>
</organism>
<proteinExistence type="predicted"/>
<keyword evidence="3" id="KW-1185">Reference proteome</keyword>
<dbReference type="HOGENOM" id="CLU_802543_0_0_1"/>
<dbReference type="eggNOG" id="KOG1075">
    <property type="taxonomic scope" value="Eukaryota"/>
</dbReference>
<feature type="region of interest" description="Disordered" evidence="1">
    <location>
        <begin position="109"/>
        <end position="146"/>
    </location>
</feature>
<sequence length="346" mass="38044">MPASVAIAVSFPEISGNLASATVAESPSASVPEQTIRLPPSSLEGQTGKALPSTSPSAELDPASKWRRRKDTGSTSKVPEKAVPNDPPKDLAVTNQVPVSQDTLLLASVQPKSPQINKAAQNNQKQTFSEVSASPARKSDQITKGSVPYRSLLPQISTPKTSKANPSSSIIAFDYDVSRGGLVVDLSPHFTSSYAAPSDDESYSSQQCLSSPETLSEGDDNPDDENDQFIQESRDHLFLRCEVSRHLWSLITRRLGYRTFTFHTWTAFTSWLGSQHPTHSSTLRRLAAQATIYILWYERNSRLHNNMSSSPAALFKQLDRLIKDSILARRKMKAFGGLLRRWLAFA</sequence>